<name>A0A0H1RXI3_LACLL</name>
<organism evidence="1 2">
    <name type="scientific">Lactococcus lactis subsp. lactis</name>
    <name type="common">Streptococcus lactis</name>
    <dbReference type="NCBI Taxonomy" id="1360"/>
    <lineage>
        <taxon>Bacteria</taxon>
        <taxon>Bacillati</taxon>
        <taxon>Bacillota</taxon>
        <taxon>Bacilli</taxon>
        <taxon>Lactobacillales</taxon>
        <taxon>Streptococcaceae</taxon>
        <taxon>Lactococcus</taxon>
    </lineage>
</organism>
<sequence>MSIGMLILLMIGIVSLMFWAFYEKGKQGIEEQNKIDTQLNELNIDTESYFLKNDQIKIGIDVKQRKVFEAGLEDNISTWDGKYYPRFQLIDLNNVIDVEIIEDNQVINKVSNSSMISRALVGGVLTGGVGAVIGGNTAKSNVTNTVKLISFRFKMNDMDNPYYDIIVFSHSKGLDRGSALFKSKYKEILDLFGRIELVLGQGETYSNIK</sequence>
<reference evidence="1 2" key="1">
    <citation type="journal article" date="2017" name="BMC Genomics">
        <title>Comparative and functional genomics of the Lactococcus lactis taxon; insights into evolution and niche adaptation.</title>
        <authorList>
            <person name="Kelleher P."/>
            <person name="Bottacini F."/>
            <person name="Mahony J."/>
            <person name="Kilcawley K.N."/>
            <person name="van Sinderen D."/>
        </authorList>
    </citation>
    <scope>NUCLEOTIDE SEQUENCE [LARGE SCALE GENOMIC DNA]</scope>
    <source>
        <strain evidence="1 2">UC11</strain>
    </source>
</reference>
<dbReference type="Proteomes" id="UP000192067">
    <property type="component" value="Chromosome"/>
</dbReference>
<proteinExistence type="predicted"/>
<accession>A0A0H1RXI3</accession>
<dbReference type="RefSeq" id="WP_021722704.1">
    <property type="nucleotide sequence ID" value="NZ_CP015903.2"/>
</dbReference>
<evidence type="ECO:0000313" key="1">
    <source>
        <dbReference type="EMBL" id="ARE12919.1"/>
    </source>
</evidence>
<dbReference type="EMBL" id="CP015904">
    <property type="protein sequence ID" value="ARE12919.1"/>
    <property type="molecule type" value="Genomic_DNA"/>
</dbReference>
<protein>
    <submittedName>
        <fullName evidence="1">Uncharacterized protein</fullName>
    </submittedName>
</protein>
<gene>
    <name evidence="1" type="ORF">LLUC11_0584</name>
</gene>
<evidence type="ECO:0000313" key="2">
    <source>
        <dbReference type="Proteomes" id="UP000192067"/>
    </source>
</evidence>
<dbReference type="AlphaFoldDB" id="A0A0H1RXI3"/>